<accession>A0A085VEY8</accession>
<dbReference type="PATRIC" id="fig|317.174.peg.901"/>
<evidence type="ECO:0000313" key="2">
    <source>
        <dbReference type="Proteomes" id="UP000028643"/>
    </source>
</evidence>
<gene>
    <name evidence="1" type="ORF">IV02_04440</name>
</gene>
<reference evidence="1 2" key="1">
    <citation type="submission" date="2014-07" db="EMBL/GenBank/DDBJ databases">
        <title>Draft Genome Sequences of Environmental Pseudomonas syringae strains.</title>
        <authorList>
            <person name="Baltrus D.A."/>
            <person name="Berge O."/>
            <person name="Morris C."/>
        </authorList>
    </citation>
    <scope>NUCLEOTIDE SEQUENCE [LARGE SCALE GENOMIC DNA]</scope>
    <source>
        <strain evidence="1 2">CEB003</strain>
    </source>
</reference>
<dbReference type="AlphaFoldDB" id="A0A085VEY8"/>
<protein>
    <submittedName>
        <fullName evidence="1">Uncharacterized protein</fullName>
    </submittedName>
</protein>
<proteinExistence type="predicted"/>
<comment type="caution">
    <text evidence="1">The sequence shown here is derived from an EMBL/GenBank/DDBJ whole genome shotgun (WGS) entry which is preliminary data.</text>
</comment>
<dbReference type="EMBL" id="JPQT01000063">
    <property type="protein sequence ID" value="KFE54001.1"/>
    <property type="molecule type" value="Genomic_DNA"/>
</dbReference>
<name>A0A085VEY8_PSESX</name>
<sequence length="122" mass="12992">MLKGQTISPGETHRLNLVINDLSSGKYNATNVTNVVKTFKAAVGNGAEFKITLPRSVDKYLGNGGIQSGKGISLTGSQLNGSKLTVKYIDGSDKKALSMPIEKSVDIQIFNGDLSDINFSQD</sequence>
<evidence type="ECO:0000313" key="1">
    <source>
        <dbReference type="EMBL" id="KFE54001.1"/>
    </source>
</evidence>
<dbReference type="Proteomes" id="UP000028643">
    <property type="component" value="Unassembled WGS sequence"/>
</dbReference>
<organism evidence="1 2">
    <name type="scientific">Pseudomonas syringae</name>
    <dbReference type="NCBI Taxonomy" id="317"/>
    <lineage>
        <taxon>Bacteria</taxon>
        <taxon>Pseudomonadati</taxon>
        <taxon>Pseudomonadota</taxon>
        <taxon>Gammaproteobacteria</taxon>
        <taxon>Pseudomonadales</taxon>
        <taxon>Pseudomonadaceae</taxon>
        <taxon>Pseudomonas</taxon>
    </lineage>
</organism>